<evidence type="ECO:0000256" key="5">
    <source>
        <dbReference type="ARBA" id="ARBA00023172"/>
    </source>
</evidence>
<keyword evidence="5 6" id="KW-0233">DNA recombination</keyword>
<keyword evidence="3 6" id="KW-0815">Transposition</keyword>
<accession>A0A521FRY1</accession>
<dbReference type="Pfam" id="PF00872">
    <property type="entry name" value="Transposase_mut"/>
    <property type="match status" value="1"/>
</dbReference>
<dbReference type="PANTHER" id="PTHR33217:SF8">
    <property type="entry name" value="MUTATOR FAMILY TRANSPOSASE"/>
    <property type="match status" value="1"/>
</dbReference>
<dbReference type="InterPro" id="IPR001207">
    <property type="entry name" value="Transposase_mutator"/>
</dbReference>
<evidence type="ECO:0000256" key="2">
    <source>
        <dbReference type="ARBA" id="ARBA00010961"/>
    </source>
</evidence>
<dbReference type="GO" id="GO:0003677">
    <property type="term" value="F:DNA binding"/>
    <property type="evidence" value="ECO:0007669"/>
    <property type="project" value="UniProtKB-UniRule"/>
</dbReference>
<evidence type="ECO:0000256" key="7">
    <source>
        <dbReference type="SAM" id="MobiDB-lite"/>
    </source>
</evidence>
<keyword evidence="9" id="KW-1185">Reference proteome</keyword>
<evidence type="ECO:0000256" key="1">
    <source>
        <dbReference type="ARBA" id="ARBA00002190"/>
    </source>
</evidence>
<evidence type="ECO:0000256" key="4">
    <source>
        <dbReference type="ARBA" id="ARBA00023125"/>
    </source>
</evidence>
<dbReference type="RefSeq" id="WP_142531173.1">
    <property type="nucleotide sequence ID" value="NZ_FXTN01000019.1"/>
</dbReference>
<evidence type="ECO:0000256" key="6">
    <source>
        <dbReference type="RuleBase" id="RU365089"/>
    </source>
</evidence>
<dbReference type="GO" id="GO:0004803">
    <property type="term" value="F:transposase activity"/>
    <property type="evidence" value="ECO:0007669"/>
    <property type="project" value="UniProtKB-UniRule"/>
</dbReference>
<dbReference type="AlphaFoldDB" id="A0A521FRY1"/>
<dbReference type="GO" id="GO:0006313">
    <property type="term" value="P:DNA transposition"/>
    <property type="evidence" value="ECO:0007669"/>
    <property type="project" value="UniProtKB-UniRule"/>
</dbReference>
<feature type="compositionally biased region" description="Basic and acidic residues" evidence="7">
    <location>
        <begin position="52"/>
        <end position="64"/>
    </location>
</feature>
<comment type="similarity">
    <text evidence="2 6">Belongs to the transposase mutator family.</text>
</comment>
<sequence>MKNKEPFDFERFKNEAMEGLYQGKKMGGTDGVFAPILKYLLESMLEGELDNHLQESKATDDPNRRNGRTKKNVRSLQSGEFELESTRDRNGTFEPKIVAKRQLIITEELEDNLIAMYARGMSTRNISDYVKEMYAMDISATEISNIVNVGRTYQEVIRKLTFKFLVT</sequence>
<feature type="region of interest" description="Disordered" evidence="7">
    <location>
        <begin position="52"/>
        <end position="78"/>
    </location>
</feature>
<evidence type="ECO:0000256" key="3">
    <source>
        <dbReference type="ARBA" id="ARBA00022578"/>
    </source>
</evidence>
<comment type="function">
    <text evidence="1 6">Required for the transposition of the insertion element.</text>
</comment>
<keyword evidence="4 6" id="KW-0238">DNA-binding</keyword>
<gene>
    <name evidence="8" type="ORF">SAMN06265348_1196</name>
</gene>
<keyword evidence="6" id="KW-0814">Transposable element</keyword>
<dbReference type="Proteomes" id="UP000320300">
    <property type="component" value="Unassembled WGS sequence"/>
</dbReference>
<dbReference type="PANTHER" id="PTHR33217">
    <property type="entry name" value="TRANSPOSASE FOR INSERTION SEQUENCE ELEMENT IS1081"/>
    <property type="match status" value="1"/>
</dbReference>
<proteinExistence type="inferred from homology"/>
<evidence type="ECO:0000313" key="8">
    <source>
        <dbReference type="EMBL" id="SMO98995.1"/>
    </source>
</evidence>
<name>A0A521FRY1_9SPHI</name>
<protein>
    <recommendedName>
        <fullName evidence="6">Mutator family transposase</fullName>
    </recommendedName>
</protein>
<evidence type="ECO:0000313" key="9">
    <source>
        <dbReference type="Proteomes" id="UP000320300"/>
    </source>
</evidence>
<organism evidence="8 9">
    <name type="scientific">Pedobacter westerhofensis</name>
    <dbReference type="NCBI Taxonomy" id="425512"/>
    <lineage>
        <taxon>Bacteria</taxon>
        <taxon>Pseudomonadati</taxon>
        <taxon>Bacteroidota</taxon>
        <taxon>Sphingobacteriia</taxon>
        <taxon>Sphingobacteriales</taxon>
        <taxon>Sphingobacteriaceae</taxon>
        <taxon>Pedobacter</taxon>
    </lineage>
</organism>
<dbReference type="OrthoDB" id="9779930at2"/>
<reference evidence="8 9" key="1">
    <citation type="submission" date="2017-05" db="EMBL/GenBank/DDBJ databases">
        <authorList>
            <person name="Varghese N."/>
            <person name="Submissions S."/>
        </authorList>
    </citation>
    <scope>NUCLEOTIDE SEQUENCE [LARGE SCALE GENOMIC DNA]</scope>
    <source>
        <strain evidence="8 9">DSM 19036</strain>
    </source>
</reference>
<dbReference type="EMBL" id="FXTN01000019">
    <property type="protein sequence ID" value="SMO98995.1"/>
    <property type="molecule type" value="Genomic_DNA"/>
</dbReference>